<dbReference type="GeneID" id="14905970"/>
<reference evidence="1 2" key="1">
    <citation type="submission" date="2011-07" db="EMBL/GenBank/DDBJ databases">
        <authorList>
            <person name="Coyne R."/>
            <person name="Brami D."/>
            <person name="Johnson J."/>
            <person name="Hostetler J."/>
            <person name="Hannick L."/>
            <person name="Clark T."/>
            <person name="Cassidy-Hanley D."/>
            <person name="Inman J."/>
        </authorList>
    </citation>
    <scope>NUCLEOTIDE SEQUENCE [LARGE SCALE GENOMIC DNA]</scope>
    <source>
        <strain evidence="1 2">G5</strain>
    </source>
</reference>
<accession>G0QY48</accession>
<gene>
    <name evidence="1" type="ORF">IMG5_147260</name>
</gene>
<name>G0QY48_ICHMU</name>
<dbReference type="Proteomes" id="UP000008983">
    <property type="component" value="Unassembled WGS sequence"/>
</dbReference>
<dbReference type="STRING" id="857967.G0QY48"/>
<dbReference type="EMBL" id="GL984099">
    <property type="protein sequence ID" value="EGR29859.1"/>
    <property type="molecule type" value="Genomic_DNA"/>
</dbReference>
<dbReference type="OrthoDB" id="286745at2759"/>
<dbReference type="Pfam" id="PF24681">
    <property type="entry name" value="Kelch_KLHDC2_KLHL20_DRC7"/>
    <property type="match status" value="1"/>
</dbReference>
<dbReference type="OMA" id="RHQMCTF"/>
<organism evidence="1 2">
    <name type="scientific">Ichthyophthirius multifiliis</name>
    <name type="common">White spot disease agent</name>
    <name type="synonym">Ich</name>
    <dbReference type="NCBI Taxonomy" id="5932"/>
    <lineage>
        <taxon>Eukaryota</taxon>
        <taxon>Sar</taxon>
        <taxon>Alveolata</taxon>
        <taxon>Ciliophora</taxon>
        <taxon>Intramacronucleata</taxon>
        <taxon>Oligohymenophorea</taxon>
        <taxon>Hymenostomatida</taxon>
        <taxon>Ophryoglenina</taxon>
        <taxon>Ichthyophthirius</taxon>
    </lineage>
</organism>
<dbReference type="SUPFAM" id="SSF117281">
    <property type="entry name" value="Kelch motif"/>
    <property type="match status" value="1"/>
</dbReference>
<dbReference type="InterPro" id="IPR015915">
    <property type="entry name" value="Kelch-typ_b-propeller"/>
</dbReference>
<evidence type="ECO:0000313" key="1">
    <source>
        <dbReference type="EMBL" id="EGR29859.1"/>
    </source>
</evidence>
<dbReference type="Gene3D" id="2.120.10.80">
    <property type="entry name" value="Kelch-type beta propeller"/>
    <property type="match status" value="1"/>
</dbReference>
<dbReference type="RefSeq" id="XP_004031095.1">
    <property type="nucleotide sequence ID" value="XM_004031047.1"/>
</dbReference>
<keyword evidence="2" id="KW-1185">Reference proteome</keyword>
<protein>
    <submittedName>
        <fullName evidence="1">Kelch motif family protein, putative</fullName>
    </submittedName>
</protein>
<dbReference type="eggNOG" id="KOG0379">
    <property type="taxonomic scope" value="Eukaryota"/>
</dbReference>
<dbReference type="PANTHER" id="PTHR23244">
    <property type="entry name" value="KELCH REPEAT DOMAIN"/>
    <property type="match status" value="1"/>
</dbReference>
<sequence>MANKPSEFKLRVIANEHFQSPINQKQSPIQNIVGSFHNIVQENTNLQNSKDYKWSECKIMGNNIQSRSCCSANIYNDSLYIYGGYELSCGILSDFWQIQLKAQQYVWEKVQVKSQINPGKKKGHSTVVYKDKLLLLGGLHQILQSSSQLWAYDFLQSKWSLSLKQALQYNIDSHNSILINNKLYVMFGYLSQIGQYSNAIYSINLDNFQTEELFSLDSKNLKNSPKGRIDSSICSIRNKIYFFGGYTGLARLNDLWYFDLETKLYCQVNLNIIKIILQQLRSGHIIFSLDNYIVLFGGIYIITWELDDIFIFDSEKSIWIQIDQYSARSKECSPLIKLNIDSDSEERTNLKTKRNQKKYNTYASFSPSKRFTKKQQLNINKKSDSLNYLEDQNFEAFNCFSPQHLPSSPTKSVTEQKRKEFNQRKMKMLKNFEIPSDKLSLYRDLSPTSEAIKNTLNGFFIFQQKNIYIQLVIGNPSKNINQFAKSKVCKFNQPLKDQTNLIVGKKPCARDGHKCDFYGKDKLIVFGGDRHKMSFNDIHILDLNLLLQQYKQIISNM</sequence>
<dbReference type="InParanoid" id="G0QY48"/>
<proteinExistence type="predicted"/>
<evidence type="ECO:0000313" key="2">
    <source>
        <dbReference type="Proteomes" id="UP000008983"/>
    </source>
</evidence>
<dbReference type="AlphaFoldDB" id="G0QY48"/>